<name>A0ABP8HK87_9BURK</name>
<evidence type="ECO:0000313" key="2">
    <source>
        <dbReference type="Proteomes" id="UP001500975"/>
    </source>
</evidence>
<organism evidence="1 2">
    <name type="scientific">Variovorax defluvii</name>
    <dbReference type="NCBI Taxonomy" id="913761"/>
    <lineage>
        <taxon>Bacteria</taxon>
        <taxon>Pseudomonadati</taxon>
        <taxon>Pseudomonadota</taxon>
        <taxon>Betaproteobacteria</taxon>
        <taxon>Burkholderiales</taxon>
        <taxon>Comamonadaceae</taxon>
        <taxon>Variovorax</taxon>
    </lineage>
</organism>
<dbReference type="RefSeq" id="WP_345537658.1">
    <property type="nucleotide sequence ID" value="NZ_BAABGJ010000017.1"/>
</dbReference>
<dbReference type="EMBL" id="BAABGJ010000017">
    <property type="protein sequence ID" value="GAA4340545.1"/>
    <property type="molecule type" value="Genomic_DNA"/>
</dbReference>
<protein>
    <submittedName>
        <fullName evidence="1">Isocitrate lyase/PEP mutase family protein</fullName>
    </submittedName>
</protein>
<sequence length="281" mass="30134">MASAPVIAAACYDALSARIAEVVGFDALYLSGMGVEVSQLGAPDIGLVTMSELASHAARVVDAVQLPVVADIDAGFGGSINVYRTVRTMERAGIAGLQIEDQVQPKKCPILPGRAVVSREAALDRLKAALDARRSSDLVIIARTDADVNSLQETLERCEMFREAGADVVMPMYGEFIKGLSPVEQMDFLRKMCARIRGPVMAQGSLPPPGFTADDLAAAGFRFVMFASSAVLTTVNSLAKLYRGIKESGVDDRRYKDGEFPMLLDVFKALHLDRYNAIDGG</sequence>
<keyword evidence="2" id="KW-1185">Reference proteome</keyword>
<evidence type="ECO:0000313" key="1">
    <source>
        <dbReference type="EMBL" id="GAA4340545.1"/>
    </source>
</evidence>
<dbReference type="SUPFAM" id="SSF51621">
    <property type="entry name" value="Phosphoenolpyruvate/pyruvate domain"/>
    <property type="match status" value="1"/>
</dbReference>
<dbReference type="InterPro" id="IPR039556">
    <property type="entry name" value="ICL/PEPM"/>
</dbReference>
<dbReference type="InterPro" id="IPR015813">
    <property type="entry name" value="Pyrv/PenolPyrv_kinase-like_dom"/>
</dbReference>
<dbReference type="Pfam" id="PF13714">
    <property type="entry name" value="PEP_mutase"/>
    <property type="match status" value="1"/>
</dbReference>
<dbReference type="GO" id="GO:0016829">
    <property type="term" value="F:lyase activity"/>
    <property type="evidence" value="ECO:0007669"/>
    <property type="project" value="UniProtKB-KW"/>
</dbReference>
<comment type="caution">
    <text evidence="1">The sequence shown here is derived from an EMBL/GenBank/DDBJ whole genome shotgun (WGS) entry which is preliminary data.</text>
</comment>
<proteinExistence type="predicted"/>
<dbReference type="InterPro" id="IPR040442">
    <property type="entry name" value="Pyrv_kinase-like_dom_sf"/>
</dbReference>
<reference evidence="2" key="1">
    <citation type="journal article" date="2019" name="Int. J. Syst. Evol. Microbiol.">
        <title>The Global Catalogue of Microorganisms (GCM) 10K type strain sequencing project: providing services to taxonomists for standard genome sequencing and annotation.</title>
        <authorList>
            <consortium name="The Broad Institute Genomics Platform"/>
            <consortium name="The Broad Institute Genome Sequencing Center for Infectious Disease"/>
            <person name="Wu L."/>
            <person name="Ma J."/>
        </authorList>
    </citation>
    <scope>NUCLEOTIDE SEQUENCE [LARGE SCALE GENOMIC DNA]</scope>
    <source>
        <strain evidence="2">JCM 17804</strain>
    </source>
</reference>
<dbReference type="Gene3D" id="3.20.20.60">
    <property type="entry name" value="Phosphoenolpyruvate-binding domains"/>
    <property type="match status" value="1"/>
</dbReference>
<dbReference type="CDD" id="cd00377">
    <property type="entry name" value="ICL_PEPM"/>
    <property type="match status" value="1"/>
</dbReference>
<dbReference type="Proteomes" id="UP001500975">
    <property type="component" value="Unassembled WGS sequence"/>
</dbReference>
<dbReference type="PANTHER" id="PTHR42905:SF5">
    <property type="entry name" value="CARBOXYVINYL-CARBOXYPHOSPHONATE PHOSPHORYLMUTASE, CHLOROPLASTIC"/>
    <property type="match status" value="1"/>
</dbReference>
<accession>A0ABP8HK87</accession>
<dbReference type="PANTHER" id="PTHR42905">
    <property type="entry name" value="PHOSPHOENOLPYRUVATE CARBOXYLASE"/>
    <property type="match status" value="1"/>
</dbReference>
<gene>
    <name evidence="1" type="ORF">GCM10023165_20590</name>
</gene>
<keyword evidence="1" id="KW-0456">Lyase</keyword>